<dbReference type="GO" id="GO:0015031">
    <property type="term" value="P:protein transport"/>
    <property type="evidence" value="ECO:0007669"/>
    <property type="project" value="UniProtKB-KW"/>
</dbReference>
<feature type="transmembrane region" description="Helical" evidence="8">
    <location>
        <begin position="124"/>
        <end position="143"/>
    </location>
</feature>
<comment type="similarity">
    <text evidence="7 8">Belongs to the SFT2 family.</text>
</comment>
<evidence type="ECO:0000313" key="10">
    <source>
        <dbReference type="Proteomes" id="UP000051952"/>
    </source>
</evidence>
<dbReference type="InterPro" id="IPR007305">
    <property type="entry name" value="Vesicle_transpt_Got1/SFT2"/>
</dbReference>
<dbReference type="GO" id="GO:0012505">
    <property type="term" value="C:endomembrane system"/>
    <property type="evidence" value="ECO:0007669"/>
    <property type="project" value="UniProtKB-ARBA"/>
</dbReference>
<evidence type="ECO:0000256" key="1">
    <source>
        <dbReference type="ARBA" id="ARBA00004141"/>
    </source>
</evidence>
<sequence>MKLGNSGSGSSYANLESPFQEDDNICPSLSFKQRMIGFAVCLSFAVLMEILAIVTLFQQEYVTFGIVNTIANIFALSSTLFLSGPKKQVKKMFDETRRIATVVYLLTMVLTFVVALAIKIAWLVILMVIVQYLAMLWYSISYIPFARDAIKKLVGC</sequence>
<keyword evidence="10" id="KW-1185">Reference proteome</keyword>
<evidence type="ECO:0000256" key="4">
    <source>
        <dbReference type="ARBA" id="ARBA00022927"/>
    </source>
</evidence>
<dbReference type="OMA" id="ISCCDTE"/>
<evidence type="ECO:0000256" key="7">
    <source>
        <dbReference type="ARBA" id="ARBA00025800"/>
    </source>
</evidence>
<dbReference type="Proteomes" id="UP000051952">
    <property type="component" value="Unassembled WGS sequence"/>
</dbReference>
<evidence type="ECO:0000256" key="3">
    <source>
        <dbReference type="ARBA" id="ARBA00022692"/>
    </source>
</evidence>
<dbReference type="AlphaFoldDB" id="A0A0S4JFY8"/>
<evidence type="ECO:0000313" key="9">
    <source>
        <dbReference type="EMBL" id="CUG89400.1"/>
    </source>
</evidence>
<dbReference type="VEuPathDB" id="TriTrypDB:BSAL_20860"/>
<accession>A0A0S4JFY8</accession>
<evidence type="ECO:0000256" key="6">
    <source>
        <dbReference type="ARBA" id="ARBA00023136"/>
    </source>
</evidence>
<feature type="transmembrane region" description="Helical" evidence="8">
    <location>
        <begin position="102"/>
        <end position="118"/>
    </location>
</feature>
<feature type="transmembrane region" description="Helical" evidence="8">
    <location>
        <begin position="63"/>
        <end position="82"/>
    </location>
</feature>
<comment type="subcellular location">
    <subcellularLocation>
        <location evidence="1 8">Membrane</location>
        <topology evidence="1 8">Multi-pass membrane protein</topology>
    </subcellularLocation>
</comment>
<evidence type="ECO:0000256" key="5">
    <source>
        <dbReference type="ARBA" id="ARBA00022989"/>
    </source>
</evidence>
<dbReference type="Pfam" id="PF04178">
    <property type="entry name" value="Got1"/>
    <property type="match status" value="1"/>
</dbReference>
<evidence type="ECO:0000256" key="8">
    <source>
        <dbReference type="RuleBase" id="RU363111"/>
    </source>
</evidence>
<organism evidence="9 10">
    <name type="scientific">Bodo saltans</name>
    <name type="common">Flagellated protozoan</name>
    <dbReference type="NCBI Taxonomy" id="75058"/>
    <lineage>
        <taxon>Eukaryota</taxon>
        <taxon>Discoba</taxon>
        <taxon>Euglenozoa</taxon>
        <taxon>Kinetoplastea</taxon>
        <taxon>Metakinetoplastina</taxon>
        <taxon>Eubodonida</taxon>
        <taxon>Bodonidae</taxon>
        <taxon>Bodo</taxon>
    </lineage>
</organism>
<feature type="transmembrane region" description="Helical" evidence="8">
    <location>
        <begin position="35"/>
        <end position="57"/>
    </location>
</feature>
<gene>
    <name evidence="9" type="ORF">BSAL_20860</name>
</gene>
<keyword evidence="5 8" id="KW-1133">Transmembrane helix</keyword>
<dbReference type="PANTHER" id="PTHR23137">
    <property type="entry name" value="VESICLE TRANSPORT PROTEIN-RELATED"/>
    <property type="match status" value="1"/>
</dbReference>
<dbReference type="PANTHER" id="PTHR23137:SF6">
    <property type="entry name" value="VESICLE TRANSPORT PROTEIN"/>
    <property type="match status" value="1"/>
</dbReference>
<evidence type="ECO:0000256" key="2">
    <source>
        <dbReference type="ARBA" id="ARBA00022448"/>
    </source>
</evidence>
<dbReference type="GO" id="GO:0016192">
    <property type="term" value="P:vesicle-mediated transport"/>
    <property type="evidence" value="ECO:0007669"/>
    <property type="project" value="InterPro"/>
</dbReference>
<comment type="function">
    <text evidence="8">May be involved in fusion of retrograde transport vesicles derived from an endocytic compartment with the Golgi complex.</text>
</comment>
<keyword evidence="4 8" id="KW-0653">Protein transport</keyword>
<keyword evidence="2 8" id="KW-0813">Transport</keyword>
<dbReference type="GO" id="GO:0016020">
    <property type="term" value="C:membrane"/>
    <property type="evidence" value="ECO:0007669"/>
    <property type="project" value="UniProtKB-SubCell"/>
</dbReference>
<reference evidence="10" key="1">
    <citation type="submission" date="2015-09" db="EMBL/GenBank/DDBJ databases">
        <authorList>
            <consortium name="Pathogen Informatics"/>
        </authorList>
    </citation>
    <scope>NUCLEOTIDE SEQUENCE [LARGE SCALE GENOMIC DNA]</scope>
    <source>
        <strain evidence="10">Lake Konstanz</strain>
    </source>
</reference>
<keyword evidence="3 8" id="KW-0812">Transmembrane</keyword>
<dbReference type="GO" id="GO:0005737">
    <property type="term" value="C:cytoplasm"/>
    <property type="evidence" value="ECO:0007669"/>
    <property type="project" value="UniProtKB-ARBA"/>
</dbReference>
<dbReference type="InterPro" id="IPR011691">
    <property type="entry name" value="Vesicle_transpt_SFT2"/>
</dbReference>
<name>A0A0S4JFY8_BODSA</name>
<proteinExistence type="inferred from homology"/>
<keyword evidence="6 8" id="KW-0472">Membrane</keyword>
<protein>
    <recommendedName>
        <fullName evidence="8">Vesicle transport protein</fullName>
    </recommendedName>
</protein>
<dbReference type="EMBL" id="CYKH01001734">
    <property type="protein sequence ID" value="CUG89400.1"/>
    <property type="molecule type" value="Genomic_DNA"/>
</dbReference>
<dbReference type="OrthoDB" id="73614at2759"/>